<sequence length="155" mass="16186">MLRSQVVFRSVPFARLALALVTALLWFAVAAGVAFWVLHFPRESAGVLPAVAAPAAMPTADTTHMARALGQAQPQPVVAAESSRFQLVGVISAASGRGSALIAVDGQPPKAWRVGQALQEGVYLQKLAPRQAWLGQNPTGPAQWALQMTGPASAP</sequence>
<gene>
    <name evidence="1" type="ORF">IC609_03065</name>
</gene>
<name>A0A927FH41_9BURK</name>
<organism evidence="1 2">
    <name type="scientific">Limnohabitans radicicola</name>
    <dbReference type="NCBI Taxonomy" id="2771427"/>
    <lineage>
        <taxon>Bacteria</taxon>
        <taxon>Pseudomonadati</taxon>
        <taxon>Pseudomonadota</taxon>
        <taxon>Betaproteobacteria</taxon>
        <taxon>Burkholderiales</taxon>
        <taxon>Comamonadaceae</taxon>
        <taxon>Limnohabitans</taxon>
    </lineage>
</organism>
<evidence type="ECO:0000313" key="2">
    <source>
        <dbReference type="Proteomes" id="UP000647424"/>
    </source>
</evidence>
<dbReference type="RefSeq" id="WP_191817971.1">
    <property type="nucleotide sequence ID" value="NZ_JACYFT010000001.1"/>
</dbReference>
<proteinExistence type="predicted"/>
<reference evidence="1" key="1">
    <citation type="submission" date="2020-09" db="EMBL/GenBank/DDBJ databases">
        <title>Genome seq and assembly of Limnohabitants sp.</title>
        <authorList>
            <person name="Chhetri G."/>
        </authorList>
    </citation>
    <scope>NUCLEOTIDE SEQUENCE</scope>
    <source>
        <strain evidence="1">JUR4</strain>
    </source>
</reference>
<dbReference type="Proteomes" id="UP000647424">
    <property type="component" value="Unassembled WGS sequence"/>
</dbReference>
<comment type="caution">
    <text evidence="1">The sequence shown here is derived from an EMBL/GenBank/DDBJ whole genome shotgun (WGS) entry which is preliminary data.</text>
</comment>
<accession>A0A927FH41</accession>
<protein>
    <submittedName>
        <fullName evidence="1">General secretion pathway protein C</fullName>
    </submittedName>
</protein>
<dbReference type="EMBL" id="JACYFT010000001">
    <property type="protein sequence ID" value="MBD8049510.1"/>
    <property type="molecule type" value="Genomic_DNA"/>
</dbReference>
<dbReference type="AlphaFoldDB" id="A0A927FH41"/>
<keyword evidence="2" id="KW-1185">Reference proteome</keyword>
<evidence type="ECO:0000313" key="1">
    <source>
        <dbReference type="EMBL" id="MBD8049510.1"/>
    </source>
</evidence>